<dbReference type="InterPro" id="IPR004883">
    <property type="entry name" value="LOB"/>
</dbReference>
<keyword evidence="4" id="KW-0902">Two-component regulatory system</keyword>
<dbReference type="GO" id="GO:0009736">
    <property type="term" value="P:cytokinin-activated signaling pathway"/>
    <property type="evidence" value="ECO:0007669"/>
    <property type="project" value="InterPro"/>
</dbReference>
<dbReference type="FunFam" id="1.10.10.60:FF:000007">
    <property type="entry name" value="Two-component response regulator"/>
    <property type="match status" value="1"/>
</dbReference>
<comment type="subcellular location">
    <subcellularLocation>
        <location evidence="1">Nucleus</location>
    </subcellularLocation>
</comment>
<evidence type="ECO:0000313" key="14">
    <source>
        <dbReference type="EMBL" id="KAK9293259.1"/>
    </source>
</evidence>
<evidence type="ECO:0000256" key="7">
    <source>
        <dbReference type="ARBA" id="ARBA00023163"/>
    </source>
</evidence>
<proteinExistence type="inferred from homology"/>
<dbReference type="GO" id="GO:0000160">
    <property type="term" value="P:phosphorelay signal transduction system"/>
    <property type="evidence" value="ECO:0007669"/>
    <property type="project" value="UniProtKB-KW"/>
</dbReference>
<evidence type="ECO:0000256" key="3">
    <source>
        <dbReference type="ARBA" id="ARBA00022553"/>
    </source>
</evidence>
<dbReference type="GO" id="GO:0003677">
    <property type="term" value="F:DNA binding"/>
    <property type="evidence" value="ECO:0007669"/>
    <property type="project" value="InterPro"/>
</dbReference>
<reference evidence="14 15" key="1">
    <citation type="journal article" date="2024" name="Plant J.">
        <title>Genome sequences and population genomics reveal climatic adaptation and genomic divergence between two closely related sweetgum species.</title>
        <authorList>
            <person name="Xu W.Q."/>
            <person name="Ren C.Q."/>
            <person name="Zhang X.Y."/>
            <person name="Comes H.P."/>
            <person name="Liu X.H."/>
            <person name="Li Y.G."/>
            <person name="Kettle C.J."/>
            <person name="Jalonen R."/>
            <person name="Gaisberger H."/>
            <person name="Ma Y.Z."/>
            <person name="Qiu Y.X."/>
        </authorList>
    </citation>
    <scope>NUCLEOTIDE SEQUENCE [LARGE SCALE GENOMIC DNA]</scope>
    <source>
        <strain evidence="14">Hangzhou</strain>
    </source>
</reference>
<feature type="domain" description="Response regulatory" evidence="11">
    <location>
        <begin position="22"/>
        <end position="137"/>
    </location>
</feature>
<evidence type="ECO:0000256" key="6">
    <source>
        <dbReference type="ARBA" id="ARBA00023159"/>
    </source>
</evidence>
<keyword evidence="8" id="KW-0539">Nucleus</keyword>
<evidence type="ECO:0000256" key="8">
    <source>
        <dbReference type="ARBA" id="ARBA00023242"/>
    </source>
</evidence>
<dbReference type="AlphaFoldDB" id="A0AAP0X4X3"/>
<dbReference type="Gene3D" id="3.40.50.2300">
    <property type="match status" value="1"/>
</dbReference>
<dbReference type="NCBIfam" id="TIGR01557">
    <property type="entry name" value="myb_SHAQKYF"/>
    <property type="match status" value="1"/>
</dbReference>
<dbReference type="InterPro" id="IPR001005">
    <property type="entry name" value="SANT/Myb"/>
</dbReference>
<feature type="domain" description="HTH myb-type" evidence="13">
    <location>
        <begin position="205"/>
        <end position="264"/>
    </location>
</feature>
<evidence type="ECO:0000313" key="15">
    <source>
        <dbReference type="Proteomes" id="UP001415857"/>
    </source>
</evidence>
<evidence type="ECO:0000256" key="2">
    <source>
        <dbReference type="ARBA" id="ARBA00005474"/>
    </source>
</evidence>
<name>A0AAP0X4X3_LIQFO</name>
<dbReference type="PROSITE" id="PS51294">
    <property type="entry name" value="HTH_MYB"/>
    <property type="match status" value="1"/>
</dbReference>
<keyword evidence="5" id="KW-0805">Transcription regulation</keyword>
<evidence type="ECO:0000259" key="12">
    <source>
        <dbReference type="PROSITE" id="PS50891"/>
    </source>
</evidence>
<comment type="caution">
    <text evidence="14">The sequence shown here is derived from an EMBL/GenBank/DDBJ whole genome shotgun (WGS) entry which is preliminary data.</text>
</comment>
<dbReference type="Proteomes" id="UP001415857">
    <property type="component" value="Unassembled WGS sequence"/>
</dbReference>
<dbReference type="Pfam" id="PF00072">
    <property type="entry name" value="Response_reg"/>
    <property type="match status" value="1"/>
</dbReference>
<feature type="domain" description="LOB" evidence="12">
    <location>
        <begin position="633"/>
        <end position="734"/>
    </location>
</feature>
<keyword evidence="3 9" id="KW-0597">Phosphoprotein</keyword>
<dbReference type="SMART" id="SM00448">
    <property type="entry name" value="REC"/>
    <property type="match status" value="1"/>
</dbReference>
<evidence type="ECO:0000256" key="10">
    <source>
        <dbReference type="SAM" id="MobiDB-lite"/>
    </source>
</evidence>
<dbReference type="InterPro" id="IPR006447">
    <property type="entry name" value="Myb_dom_plants"/>
</dbReference>
<sequence length="775" mass="86368">MDGEIITPGQSSKSITSVASIHILVVDDDATSLSIVSGMLKQWRYEVMTVRHPLDALSTLRVRRNLFQLVITDVHMPDMDGFELQKQVDEEFQLPVIMISGDDKESVMIRGLESGAVFFILKPINPIDLKHVWQYAVAARRVKSIVIEETGSVQGVTTNKRILYEDRESASSVNEERRSTKRDYKKKPPRKGNDDGEEDQNDSKTPKKAKVVWTTRLHNQFLNAIKQIGLEKAVPKRILEFMDEPGLTRENIASHLQKYRIFLKKVTEKTNGSSKNLSERALRSSFALGHSPLTANNHQQEYSQSSKHQQMRTTFQPRFGANIPVHNTPSLGPACFPNQEGSSSNSITQVGYGQSYLLSHQANMQQPMSRNTNHLSQSPNNIRTGLSSRGYISSGLMNGTNGLMTGTKTLKMYRQQTQARPENFTDGPSNYNFRTYGVCGLDSIPGMEHMGSFDSVHPIMSSNYSNNNYAGIQINGDGELVRLSYKGFTVGDPVVNGVNGNYGLTNAQMESGNFSCFTQGGSSEVGFEAANQFSPMFSNVIQQENASVQLPPQPNLFGNDGGETNYMFGPIDNTSNLDNIPLSQPFGADDLSGMFDQIHDQFHNQQQAGDEFVDSELYGTYQILKRFSDMMSGRCAACKYLRRRCPSDCIFSPYFPSDNPQRFACVHRIYGASNIGKMLQQLPAHLRAQAADSLYYEAQCRIRDPVYGCVGIISLLHQQLHNAESQLAKTRAEMAFLTAPVQEPQFQQVEAESSLSNFLPQQSDDGHSLSGWQAP</sequence>
<dbReference type="SUPFAM" id="SSF46689">
    <property type="entry name" value="Homeodomain-like"/>
    <property type="match status" value="1"/>
</dbReference>
<dbReference type="InterPro" id="IPR017930">
    <property type="entry name" value="Myb_dom"/>
</dbReference>
<dbReference type="PANTHER" id="PTHR43874">
    <property type="entry name" value="TWO-COMPONENT RESPONSE REGULATOR"/>
    <property type="match status" value="1"/>
</dbReference>
<comment type="similarity">
    <text evidence="2">Belongs to the LOB domain-containing protein family.</text>
</comment>
<feature type="region of interest" description="Disordered" evidence="10">
    <location>
        <begin position="167"/>
        <end position="210"/>
    </location>
</feature>
<dbReference type="GO" id="GO:0005634">
    <property type="term" value="C:nucleus"/>
    <property type="evidence" value="ECO:0007669"/>
    <property type="project" value="UniProtKB-SubCell"/>
</dbReference>
<dbReference type="Pfam" id="PF03195">
    <property type="entry name" value="LOB"/>
    <property type="match status" value="1"/>
</dbReference>
<dbReference type="Pfam" id="PF00249">
    <property type="entry name" value="Myb_DNA-binding"/>
    <property type="match status" value="1"/>
</dbReference>
<evidence type="ECO:0000259" key="13">
    <source>
        <dbReference type="PROSITE" id="PS51294"/>
    </source>
</evidence>
<dbReference type="InterPro" id="IPR011006">
    <property type="entry name" value="CheY-like_superfamily"/>
</dbReference>
<feature type="modified residue" description="4-aspartylphosphate" evidence="9">
    <location>
        <position position="73"/>
    </location>
</feature>
<evidence type="ECO:0000259" key="11">
    <source>
        <dbReference type="PROSITE" id="PS50110"/>
    </source>
</evidence>
<dbReference type="EMBL" id="JBBPBK010000001">
    <property type="protein sequence ID" value="KAK9293259.1"/>
    <property type="molecule type" value="Genomic_DNA"/>
</dbReference>
<dbReference type="SUPFAM" id="SSF52172">
    <property type="entry name" value="CheY-like"/>
    <property type="match status" value="1"/>
</dbReference>
<evidence type="ECO:0000256" key="4">
    <source>
        <dbReference type="ARBA" id="ARBA00023012"/>
    </source>
</evidence>
<dbReference type="CDD" id="cd17584">
    <property type="entry name" value="REC_typeB_ARR-like"/>
    <property type="match status" value="1"/>
</dbReference>
<accession>A0AAP0X4X3</accession>
<evidence type="ECO:0000256" key="9">
    <source>
        <dbReference type="PROSITE-ProRule" id="PRU00169"/>
    </source>
</evidence>
<keyword evidence="6" id="KW-0010">Activator</keyword>
<gene>
    <name evidence="14" type="ORF">L1049_021250</name>
</gene>
<dbReference type="PROSITE" id="PS50110">
    <property type="entry name" value="RESPONSE_REGULATORY"/>
    <property type="match status" value="1"/>
</dbReference>
<protein>
    <recommendedName>
        <fullName evidence="16">Two-component response regulator</fullName>
    </recommendedName>
</protein>
<keyword evidence="15" id="KW-1185">Reference proteome</keyword>
<organism evidence="14 15">
    <name type="scientific">Liquidambar formosana</name>
    <name type="common">Formosan gum</name>
    <dbReference type="NCBI Taxonomy" id="63359"/>
    <lineage>
        <taxon>Eukaryota</taxon>
        <taxon>Viridiplantae</taxon>
        <taxon>Streptophyta</taxon>
        <taxon>Embryophyta</taxon>
        <taxon>Tracheophyta</taxon>
        <taxon>Spermatophyta</taxon>
        <taxon>Magnoliopsida</taxon>
        <taxon>eudicotyledons</taxon>
        <taxon>Gunneridae</taxon>
        <taxon>Pentapetalae</taxon>
        <taxon>Saxifragales</taxon>
        <taxon>Altingiaceae</taxon>
        <taxon>Liquidambar</taxon>
    </lineage>
</organism>
<dbReference type="Gene3D" id="1.10.10.60">
    <property type="entry name" value="Homeodomain-like"/>
    <property type="match status" value="1"/>
</dbReference>
<dbReference type="PANTHER" id="PTHR43874:SF19">
    <property type="entry name" value="RESPONSE REGULATOR 23-RELATED"/>
    <property type="match status" value="1"/>
</dbReference>
<feature type="region of interest" description="Disordered" evidence="10">
    <location>
        <begin position="752"/>
        <end position="775"/>
    </location>
</feature>
<dbReference type="InterPro" id="IPR009057">
    <property type="entry name" value="Homeodomain-like_sf"/>
</dbReference>
<feature type="compositionally biased region" description="Basic and acidic residues" evidence="10">
    <location>
        <begin position="167"/>
        <end position="182"/>
    </location>
</feature>
<evidence type="ECO:0000256" key="5">
    <source>
        <dbReference type="ARBA" id="ARBA00023015"/>
    </source>
</evidence>
<evidence type="ECO:0000256" key="1">
    <source>
        <dbReference type="ARBA" id="ARBA00004123"/>
    </source>
</evidence>
<keyword evidence="7" id="KW-0804">Transcription</keyword>
<dbReference type="InterPro" id="IPR045279">
    <property type="entry name" value="ARR-like"/>
</dbReference>
<evidence type="ECO:0008006" key="16">
    <source>
        <dbReference type="Google" id="ProtNLM"/>
    </source>
</evidence>
<dbReference type="PROSITE" id="PS50891">
    <property type="entry name" value="LOB"/>
    <property type="match status" value="1"/>
</dbReference>
<feature type="compositionally biased region" description="Polar residues" evidence="10">
    <location>
        <begin position="752"/>
        <end position="763"/>
    </location>
</feature>
<dbReference type="InterPro" id="IPR001789">
    <property type="entry name" value="Sig_transdc_resp-reg_receiver"/>
</dbReference>